<accession>A0A418XRB8</accession>
<dbReference type="Pfam" id="PF08447">
    <property type="entry name" value="PAS_3"/>
    <property type="match status" value="2"/>
</dbReference>
<dbReference type="FunFam" id="3.30.70.270:FF:000001">
    <property type="entry name" value="Diguanylate cyclase domain protein"/>
    <property type="match status" value="1"/>
</dbReference>
<dbReference type="PROSITE" id="PS50887">
    <property type="entry name" value="GGDEF"/>
    <property type="match status" value="1"/>
</dbReference>
<organism evidence="5 6">
    <name type="scientific">Massilia cavernae</name>
    <dbReference type="NCBI Taxonomy" id="2320864"/>
    <lineage>
        <taxon>Bacteria</taxon>
        <taxon>Pseudomonadati</taxon>
        <taxon>Pseudomonadota</taxon>
        <taxon>Betaproteobacteria</taxon>
        <taxon>Burkholderiales</taxon>
        <taxon>Oxalobacteraceae</taxon>
        <taxon>Telluria group</taxon>
        <taxon>Massilia</taxon>
    </lineage>
</organism>
<dbReference type="PANTHER" id="PTHR44757:SF2">
    <property type="entry name" value="BIOFILM ARCHITECTURE MAINTENANCE PROTEIN MBAA"/>
    <property type="match status" value="1"/>
</dbReference>
<dbReference type="PANTHER" id="PTHR44757">
    <property type="entry name" value="DIGUANYLATE CYCLASE DGCP"/>
    <property type="match status" value="1"/>
</dbReference>
<dbReference type="Gene3D" id="3.30.70.270">
    <property type="match status" value="1"/>
</dbReference>
<feature type="domain" description="PAC" evidence="2">
    <location>
        <begin position="384"/>
        <end position="437"/>
    </location>
</feature>
<dbReference type="SMART" id="SM00091">
    <property type="entry name" value="PAS"/>
    <property type="match status" value="3"/>
</dbReference>
<dbReference type="NCBIfam" id="TIGR00229">
    <property type="entry name" value="sensory_box"/>
    <property type="match status" value="1"/>
</dbReference>
<dbReference type="PROSITE" id="PS50883">
    <property type="entry name" value="EAL"/>
    <property type="match status" value="1"/>
</dbReference>
<dbReference type="InterPro" id="IPR001610">
    <property type="entry name" value="PAC"/>
</dbReference>
<dbReference type="PROSITE" id="PS50113">
    <property type="entry name" value="PAC"/>
    <property type="match status" value="2"/>
</dbReference>
<dbReference type="Proteomes" id="UP000284006">
    <property type="component" value="Unassembled WGS sequence"/>
</dbReference>
<reference evidence="5 6" key="1">
    <citation type="submission" date="2018-09" db="EMBL/GenBank/DDBJ databases">
        <authorList>
            <person name="Zhu H."/>
        </authorList>
    </citation>
    <scope>NUCLEOTIDE SEQUENCE [LARGE SCALE GENOMIC DNA]</scope>
    <source>
        <strain evidence="5 6">K1S02-61</strain>
    </source>
</reference>
<name>A0A418XRB8_9BURK</name>
<dbReference type="InterPro" id="IPR035965">
    <property type="entry name" value="PAS-like_dom_sf"/>
</dbReference>
<dbReference type="Gene3D" id="3.20.20.450">
    <property type="entry name" value="EAL domain"/>
    <property type="match status" value="1"/>
</dbReference>
<feature type="domain" description="PAC" evidence="2">
    <location>
        <begin position="517"/>
        <end position="568"/>
    </location>
</feature>
<dbReference type="InterPro" id="IPR000700">
    <property type="entry name" value="PAS-assoc_C"/>
</dbReference>
<dbReference type="GO" id="GO:0003824">
    <property type="term" value="F:catalytic activity"/>
    <property type="evidence" value="ECO:0007669"/>
    <property type="project" value="UniProtKB-ARBA"/>
</dbReference>
<protein>
    <submittedName>
        <fullName evidence="5">EAL domain-containing protein</fullName>
    </submittedName>
</protein>
<feature type="region of interest" description="Disordered" evidence="1">
    <location>
        <begin position="118"/>
        <end position="154"/>
    </location>
</feature>
<dbReference type="Pfam" id="PF08448">
    <property type="entry name" value="PAS_4"/>
    <property type="match status" value="1"/>
</dbReference>
<dbReference type="SUPFAM" id="SSF141868">
    <property type="entry name" value="EAL domain-like"/>
    <property type="match status" value="1"/>
</dbReference>
<dbReference type="AlphaFoldDB" id="A0A418XRB8"/>
<dbReference type="OrthoDB" id="9813903at2"/>
<dbReference type="Gene3D" id="3.30.450.20">
    <property type="entry name" value="PAS domain"/>
    <property type="match status" value="3"/>
</dbReference>
<dbReference type="NCBIfam" id="TIGR00254">
    <property type="entry name" value="GGDEF"/>
    <property type="match status" value="1"/>
</dbReference>
<dbReference type="InterPro" id="IPR013656">
    <property type="entry name" value="PAS_4"/>
</dbReference>
<evidence type="ECO:0000313" key="6">
    <source>
        <dbReference type="Proteomes" id="UP000284006"/>
    </source>
</evidence>
<sequence length="1001" mass="111850">MDDLVGPADHLVGDRQRAVHFLVEALPVGQVQRRDDRRANCRAAQCGRQCYPSGSIHVNLVSCGIQTVPHFAGAARSATPPPTARVRMHSRVERPETLGYNGGTPSTAQPIQPQTDRFQAMEQTDSEPEQDPPNDPAAEAARPANPAAPPAGPAPPVPDAVCAIAYVNASDVVFHLAVEGEDTYRFANVNPAFYRATALSPGQVLGRLVQEVIPEPSCTLVLQHYREAIASRQTRRWEECTDYPAGQKAGLVSVTPVFDGHGRCTDLVGTVNDITDVMNRERQLMQAHRELEKSFGELSRLSDELTRNDERLNFALEGTGEGVWDWRPSVGRMFYSPQWKRIIGLAEEINSDDPELWLSRVHPDDVQEVLRKVALCMDPARNVCTHEYRLRREPDDWIWVRMSGTVVERNEASVPERIVGTIVDITEQVRLRQKLEASHELLAQLAQHVPGVFFELQLGPDGKTTCPFISAVANELFELSPAAIQADTERLAERIQPQDRMRARRAFLKSAASLEPWHMELRVGLPDKGLRWIEVSATPTRRPDKSTVWHGFAHDITRRKNAELTITQFNETLERRAHYDALTGLPNRALFRDRLEHGMRQAEAASGTLALLFIDLDRFKEVNDMLGHDAGDALLIEAAQRIERCLGPGDTVARLGGDEFTVIIVEAGELEHVEQTAQRILDTLAMPFEIGVEPMYVSGSIGIARYPIDAKGPEDLMRIADHAMYRSKAAGRNQLTFFESDMQVAAMQRLKLISDLRGAQADGQLELYFQPIVELDTGRVVKAEALLRWRRAGEGLVMPAEFVKIAEECGMIHDIGNWVFTTAALWSKRWSELTGSTFQISINKSPVQFERHHRTMDWIDHLRKLGVPPSSISVEITEGVLLNLSENVFAKLYELREGGVEVAIDDFGTGYSSMSYLKRLDIDYLKIDQSFVAEMLHDPTTSTITDTIIVMGHKLGLKVIAEGVETAAQRDWLAARQCDYAQGFLFAAPMPPEEFERMLLG</sequence>
<dbReference type="EMBL" id="QYUP01000122">
    <property type="protein sequence ID" value="RJG14967.1"/>
    <property type="molecule type" value="Genomic_DNA"/>
</dbReference>
<feature type="domain" description="GGDEF" evidence="4">
    <location>
        <begin position="607"/>
        <end position="740"/>
    </location>
</feature>
<dbReference type="SUPFAM" id="SSF55785">
    <property type="entry name" value="PYP-like sensor domain (PAS domain)"/>
    <property type="match status" value="3"/>
</dbReference>
<dbReference type="SMART" id="SM00086">
    <property type="entry name" value="PAC"/>
    <property type="match status" value="3"/>
</dbReference>
<evidence type="ECO:0000313" key="5">
    <source>
        <dbReference type="EMBL" id="RJG14967.1"/>
    </source>
</evidence>
<dbReference type="InterPro" id="IPR043128">
    <property type="entry name" value="Rev_trsase/Diguanyl_cyclase"/>
</dbReference>
<dbReference type="CDD" id="cd00130">
    <property type="entry name" value="PAS"/>
    <property type="match status" value="3"/>
</dbReference>
<proteinExistence type="predicted"/>
<dbReference type="InterPro" id="IPR000014">
    <property type="entry name" value="PAS"/>
</dbReference>
<dbReference type="InterPro" id="IPR001633">
    <property type="entry name" value="EAL_dom"/>
</dbReference>
<keyword evidence="6" id="KW-1185">Reference proteome</keyword>
<dbReference type="InterPro" id="IPR000160">
    <property type="entry name" value="GGDEF_dom"/>
</dbReference>
<dbReference type="CDD" id="cd01949">
    <property type="entry name" value="GGDEF"/>
    <property type="match status" value="1"/>
</dbReference>
<evidence type="ECO:0000259" key="2">
    <source>
        <dbReference type="PROSITE" id="PS50113"/>
    </source>
</evidence>
<gene>
    <name evidence="5" type="ORF">D3872_15540</name>
</gene>
<dbReference type="InterPro" id="IPR013655">
    <property type="entry name" value="PAS_fold_3"/>
</dbReference>
<feature type="domain" description="EAL" evidence="3">
    <location>
        <begin position="749"/>
        <end position="1001"/>
    </location>
</feature>
<dbReference type="SMART" id="SM00052">
    <property type="entry name" value="EAL"/>
    <property type="match status" value="1"/>
</dbReference>
<dbReference type="SMART" id="SM00267">
    <property type="entry name" value="GGDEF"/>
    <property type="match status" value="1"/>
</dbReference>
<evidence type="ECO:0000256" key="1">
    <source>
        <dbReference type="SAM" id="MobiDB-lite"/>
    </source>
</evidence>
<dbReference type="Pfam" id="PF00990">
    <property type="entry name" value="GGDEF"/>
    <property type="match status" value="1"/>
</dbReference>
<dbReference type="InterPro" id="IPR035919">
    <property type="entry name" value="EAL_sf"/>
</dbReference>
<feature type="compositionally biased region" description="Low complexity" evidence="1">
    <location>
        <begin position="136"/>
        <end position="145"/>
    </location>
</feature>
<dbReference type="SUPFAM" id="SSF55073">
    <property type="entry name" value="Nucleotide cyclase"/>
    <property type="match status" value="1"/>
</dbReference>
<dbReference type="CDD" id="cd01948">
    <property type="entry name" value="EAL"/>
    <property type="match status" value="1"/>
</dbReference>
<dbReference type="Pfam" id="PF00563">
    <property type="entry name" value="EAL"/>
    <property type="match status" value="1"/>
</dbReference>
<evidence type="ECO:0000259" key="4">
    <source>
        <dbReference type="PROSITE" id="PS50887"/>
    </source>
</evidence>
<evidence type="ECO:0000259" key="3">
    <source>
        <dbReference type="PROSITE" id="PS50883"/>
    </source>
</evidence>
<comment type="caution">
    <text evidence="5">The sequence shown here is derived from an EMBL/GenBank/DDBJ whole genome shotgun (WGS) entry which is preliminary data.</text>
</comment>
<dbReference type="InterPro" id="IPR052155">
    <property type="entry name" value="Biofilm_reg_signaling"/>
</dbReference>
<dbReference type="InterPro" id="IPR029787">
    <property type="entry name" value="Nucleotide_cyclase"/>
</dbReference>